<keyword evidence="1" id="KW-1133">Transmembrane helix</keyword>
<sequence length="299" mass="33457">MAMHKRSFSESAGAGELLSILMSSFFSQLVMKQLHPPENITGSFHPHTLWLKDAHETPHTCWGCKEKGLGKVYQCEDAKNCDYHLHQRCYDLSYCGSISSIKFPFLESKKCDFVFQKEAPGGNKRACDACGKDVKGWFFQCKTCKKPHYLHPCCTNLPINQKGEKGIVLDLKAKTSSKCLECGSQNISQGLSGWFYVSNCGKHCYHVGCVMDMGLENLRKGGDGCDDDRYPIKETIDERKSCSRESSTRPQSRAITKQSLKVGTRKFLTEAAKIVLNLIISAIFGIPITSACDAFYKLF</sequence>
<keyword evidence="1" id="KW-0472">Membrane</keyword>
<dbReference type="EMBL" id="AM478237">
    <property type="protein sequence ID" value="CAN64092.1"/>
    <property type="molecule type" value="Genomic_DNA"/>
</dbReference>
<reference evidence="2" key="1">
    <citation type="journal article" date="2007" name="PLoS ONE">
        <title>The first genome sequence of an elite grapevine cultivar (Pinot noir Vitis vinifera L.): coping with a highly heterozygous genome.</title>
        <authorList>
            <person name="Velasco R."/>
            <person name="Zharkikh A."/>
            <person name="Troggio M."/>
            <person name="Cartwright D.A."/>
            <person name="Cestaro A."/>
            <person name="Pruss D."/>
            <person name="Pindo M."/>
            <person name="FitzGerald L.M."/>
            <person name="Vezzulli S."/>
            <person name="Reid J."/>
            <person name="Malacarne G."/>
            <person name="Iliev D."/>
            <person name="Coppola G."/>
            <person name="Wardell B."/>
            <person name="Micheletti D."/>
            <person name="Macalma T."/>
            <person name="Facci M."/>
            <person name="Mitchell J.T."/>
            <person name="Perazzolli M."/>
            <person name="Eldredge G."/>
            <person name="Gatto P."/>
            <person name="Oyzerski R."/>
            <person name="Moretto M."/>
            <person name="Gutin N."/>
            <person name="Stefanini M."/>
            <person name="Chen Y."/>
            <person name="Segala C."/>
            <person name="Davenport C."/>
            <person name="Dematte L."/>
            <person name="Mraz A."/>
            <person name="Battilana J."/>
            <person name="Stormo K."/>
            <person name="Costa F."/>
            <person name="Tao Q."/>
            <person name="Si-Ammour A."/>
            <person name="Harkins T."/>
            <person name="Lackey A."/>
            <person name="Perbost C."/>
            <person name="Taillon B."/>
            <person name="Stella A."/>
            <person name="Solovyev V."/>
            <person name="Fawcett J.A."/>
            <person name="Sterck L."/>
            <person name="Vandepoele K."/>
            <person name="Grando S.M."/>
            <person name="Toppo S."/>
            <person name="Moser C."/>
            <person name="Lanchbury J."/>
            <person name="Bogden R."/>
            <person name="Skolnick M."/>
            <person name="Sgaramella V."/>
            <person name="Bhatnagar S.K."/>
            <person name="Fontana P."/>
            <person name="Gutin A."/>
            <person name="Van de Peer Y."/>
            <person name="Salamini F."/>
            <person name="Viola R."/>
        </authorList>
    </citation>
    <scope>NUCLEOTIDE SEQUENCE</scope>
</reference>
<organism evidence="2">
    <name type="scientific">Vitis vinifera</name>
    <name type="common">Grape</name>
    <dbReference type="NCBI Taxonomy" id="29760"/>
    <lineage>
        <taxon>Eukaryota</taxon>
        <taxon>Viridiplantae</taxon>
        <taxon>Streptophyta</taxon>
        <taxon>Embryophyta</taxon>
        <taxon>Tracheophyta</taxon>
        <taxon>Spermatophyta</taxon>
        <taxon>Magnoliopsida</taxon>
        <taxon>eudicotyledons</taxon>
        <taxon>Gunneridae</taxon>
        <taxon>Pentapetalae</taxon>
        <taxon>rosids</taxon>
        <taxon>Vitales</taxon>
        <taxon>Vitaceae</taxon>
        <taxon>Viteae</taxon>
        <taxon>Vitis</taxon>
    </lineage>
</organism>
<evidence type="ECO:0000256" key="1">
    <source>
        <dbReference type="SAM" id="Phobius"/>
    </source>
</evidence>
<feature type="transmembrane region" description="Helical" evidence="1">
    <location>
        <begin position="274"/>
        <end position="296"/>
    </location>
</feature>
<dbReference type="PANTHER" id="PTHR46477:SF15">
    <property type="entry name" value="CYSTEINE_HISTIDINE-RICH C1 DOMAIN PROTEIN"/>
    <property type="match status" value="1"/>
</dbReference>
<protein>
    <recommendedName>
        <fullName evidence="3">DC1 domain-containing protein</fullName>
    </recommendedName>
</protein>
<accession>A5C0X2</accession>
<evidence type="ECO:0000313" key="2">
    <source>
        <dbReference type="EMBL" id="CAN64092.1"/>
    </source>
</evidence>
<proteinExistence type="predicted"/>
<gene>
    <name evidence="2" type="ORF">VITISV_016054</name>
</gene>
<dbReference type="ExpressionAtlas" id="A5C0X2">
    <property type="expression patterns" value="baseline and differential"/>
</dbReference>
<dbReference type="AlphaFoldDB" id="A5C0X2"/>
<name>A5C0X2_VITVI</name>
<evidence type="ECO:0008006" key="3">
    <source>
        <dbReference type="Google" id="ProtNLM"/>
    </source>
</evidence>
<dbReference type="PANTHER" id="PTHR46477">
    <property type="entry name" value="CYSTEINE/HISTIDINE-RICH C1 DOMAIN FAMILY PROTEIN"/>
    <property type="match status" value="1"/>
</dbReference>
<dbReference type="InterPro" id="IPR046349">
    <property type="entry name" value="C1-like_sf"/>
</dbReference>
<keyword evidence="1" id="KW-0812">Transmembrane</keyword>
<dbReference type="SUPFAM" id="SSF57889">
    <property type="entry name" value="Cysteine-rich domain"/>
    <property type="match status" value="1"/>
</dbReference>